<gene>
    <name evidence="1" type="ORF">NCTC13184_04537</name>
</gene>
<protein>
    <submittedName>
        <fullName evidence="1">Uncharacterized protein</fullName>
    </submittedName>
</protein>
<evidence type="ECO:0000313" key="2">
    <source>
        <dbReference type="Proteomes" id="UP000255082"/>
    </source>
</evidence>
<dbReference type="AlphaFoldDB" id="A0A378X0B7"/>
<sequence length="97" mass="10082">MTRARRPLVRVDVSDAVARGYQAVRGTGTEGTGMAAGAYSVRGDRAGNGCGSTPIVERSGHTARAVVGPEVAPDIVRHVSRRVATLADSRSRAAVPR</sequence>
<reference evidence="1 2" key="1">
    <citation type="submission" date="2018-06" db="EMBL/GenBank/DDBJ databases">
        <authorList>
            <consortium name="Pathogen Informatics"/>
            <person name="Doyle S."/>
        </authorList>
    </citation>
    <scope>NUCLEOTIDE SEQUENCE [LARGE SCALE GENOMIC DNA]</scope>
    <source>
        <strain evidence="1 2">NCTC13184</strain>
    </source>
</reference>
<evidence type="ECO:0000313" key="1">
    <source>
        <dbReference type="EMBL" id="SUA46013.1"/>
    </source>
</evidence>
<accession>A0A378X0B7</accession>
<dbReference type="EMBL" id="UGRU01000001">
    <property type="protein sequence ID" value="SUA46013.1"/>
    <property type="molecule type" value="Genomic_DNA"/>
</dbReference>
<name>A0A378X0B7_9NOCA</name>
<organism evidence="1 2">
    <name type="scientific">Nocardia africana</name>
    <dbReference type="NCBI Taxonomy" id="134964"/>
    <lineage>
        <taxon>Bacteria</taxon>
        <taxon>Bacillati</taxon>
        <taxon>Actinomycetota</taxon>
        <taxon>Actinomycetes</taxon>
        <taxon>Mycobacteriales</taxon>
        <taxon>Nocardiaceae</taxon>
        <taxon>Nocardia</taxon>
    </lineage>
</organism>
<proteinExistence type="predicted"/>
<dbReference type="Proteomes" id="UP000255082">
    <property type="component" value="Unassembled WGS sequence"/>
</dbReference>